<dbReference type="PANTHER" id="PTHR32071">
    <property type="entry name" value="TRANSCRIPTIONAL REGULATORY PROTEIN"/>
    <property type="match status" value="1"/>
</dbReference>
<name>A0ABY0VF98_9PSED</name>
<organism evidence="4 5">
    <name type="scientific">Pseudomonas psychrophila</name>
    <dbReference type="NCBI Taxonomy" id="122355"/>
    <lineage>
        <taxon>Bacteria</taxon>
        <taxon>Pseudomonadati</taxon>
        <taxon>Pseudomonadota</taxon>
        <taxon>Gammaproteobacteria</taxon>
        <taxon>Pseudomonadales</taxon>
        <taxon>Pseudomonadaceae</taxon>
        <taxon>Pseudomonas</taxon>
    </lineage>
</organism>
<proteinExistence type="predicted"/>
<dbReference type="PANTHER" id="PTHR32071:SF116">
    <property type="entry name" value="TRANSCRIPTIONAL REGULATORY PROTEIN GLRR"/>
    <property type="match status" value="1"/>
</dbReference>
<dbReference type="CDD" id="cd00009">
    <property type="entry name" value="AAA"/>
    <property type="match status" value="1"/>
</dbReference>
<evidence type="ECO:0000259" key="3">
    <source>
        <dbReference type="PROSITE" id="PS50045"/>
    </source>
</evidence>
<dbReference type="GeneID" id="96618239"/>
<dbReference type="SMART" id="SM00382">
    <property type="entry name" value="AAA"/>
    <property type="match status" value="1"/>
</dbReference>
<evidence type="ECO:0000256" key="1">
    <source>
        <dbReference type="ARBA" id="ARBA00022741"/>
    </source>
</evidence>
<dbReference type="SUPFAM" id="SSF52540">
    <property type="entry name" value="P-loop containing nucleoside triphosphate hydrolases"/>
    <property type="match status" value="1"/>
</dbReference>
<dbReference type="Gene3D" id="1.10.8.60">
    <property type="match status" value="1"/>
</dbReference>
<dbReference type="Pfam" id="PF25601">
    <property type="entry name" value="AAA_lid_14"/>
    <property type="match status" value="1"/>
</dbReference>
<dbReference type="InterPro" id="IPR058031">
    <property type="entry name" value="AAA_lid_NorR"/>
</dbReference>
<accession>A0ABY0VF98</accession>
<evidence type="ECO:0000313" key="5">
    <source>
        <dbReference type="Proteomes" id="UP000182058"/>
    </source>
</evidence>
<dbReference type="PROSITE" id="PS50045">
    <property type="entry name" value="SIGMA54_INTERACT_4"/>
    <property type="match status" value="1"/>
</dbReference>
<dbReference type="InterPro" id="IPR002078">
    <property type="entry name" value="Sigma_54_int"/>
</dbReference>
<evidence type="ECO:0000256" key="2">
    <source>
        <dbReference type="ARBA" id="ARBA00022840"/>
    </source>
</evidence>
<sequence>MSKKQRVLTCWVGGNDLKAPGGGEVGPILSTLRAASFDRLELLCSYPAERVEPYLEWLRSTVEIAIEPRYESLSSPVHFGEIYKAAQAHLEQLSSSRADLSILISPGTPAMQAVWILLGKTRYPATFYQSSLEQGVQKVDVPFEIAAEYVPAANTISGDKLLELADGHAPVNAAFDSIITQSERILTLKSQAQILAQKQVPVLIYGETGTGKELFARAIHNASPRSTEPFIAVNCGAIPPELIDSTLFGHRKGAFTGSVENRVGVFQQAHGGTLFLDEFGELTLDAQIRLLRVLQEGVVTPVGASQEIKVDVRLITATHRNLMQAVADGRFREDLFFRVAVGVLHLPPLREREGDLLLLADSLLKEITAQDNSLKGKKISIDAKNLILRHPWRGNVRELQSTLLRAALWCSGSVIGAADVEQALFQLPQDKQSLMSLDVSQGIDLQEVISSVADHYLRQALKITGNNKTRAAGLLGLKSQQTLSNWMSKYGID</sequence>
<dbReference type="Pfam" id="PF00158">
    <property type="entry name" value="Sigma54_activat"/>
    <property type="match status" value="1"/>
</dbReference>
<dbReference type="InterPro" id="IPR025662">
    <property type="entry name" value="Sigma_54_int_dom_ATP-bd_1"/>
</dbReference>
<keyword evidence="1" id="KW-0547">Nucleotide-binding</keyword>
<gene>
    <name evidence="4" type="ORF">SAMN04490201_0504</name>
</gene>
<dbReference type="Gene3D" id="3.40.50.300">
    <property type="entry name" value="P-loop containing nucleotide triphosphate hydrolases"/>
    <property type="match status" value="1"/>
</dbReference>
<reference evidence="4 5" key="1">
    <citation type="submission" date="2016-10" db="EMBL/GenBank/DDBJ databases">
        <authorList>
            <person name="Varghese N."/>
            <person name="Submissions S."/>
        </authorList>
    </citation>
    <scope>NUCLEOTIDE SEQUENCE [LARGE SCALE GENOMIC DNA]</scope>
    <source>
        <strain evidence="4 5">BS3667</strain>
    </source>
</reference>
<protein>
    <submittedName>
        <fullName evidence="4">Sigma-54 interaction domain-containing protein</fullName>
    </submittedName>
</protein>
<dbReference type="SUPFAM" id="SSF46689">
    <property type="entry name" value="Homeodomain-like"/>
    <property type="match status" value="1"/>
</dbReference>
<evidence type="ECO:0000313" key="4">
    <source>
        <dbReference type="EMBL" id="SDU17364.1"/>
    </source>
</evidence>
<dbReference type="EMBL" id="LT629795">
    <property type="protein sequence ID" value="SDU17364.1"/>
    <property type="molecule type" value="Genomic_DNA"/>
</dbReference>
<dbReference type="PROSITE" id="PS00675">
    <property type="entry name" value="SIGMA54_INTERACT_1"/>
    <property type="match status" value="1"/>
</dbReference>
<keyword evidence="5" id="KW-1185">Reference proteome</keyword>
<dbReference type="InterPro" id="IPR027417">
    <property type="entry name" value="P-loop_NTPase"/>
</dbReference>
<keyword evidence="2" id="KW-0067">ATP-binding</keyword>
<dbReference type="Proteomes" id="UP000182058">
    <property type="component" value="Chromosome I"/>
</dbReference>
<dbReference type="Gene3D" id="1.10.10.60">
    <property type="entry name" value="Homeodomain-like"/>
    <property type="match status" value="1"/>
</dbReference>
<dbReference type="InterPro" id="IPR009057">
    <property type="entry name" value="Homeodomain-like_sf"/>
</dbReference>
<dbReference type="InterPro" id="IPR003593">
    <property type="entry name" value="AAA+_ATPase"/>
</dbReference>
<dbReference type="RefSeq" id="WP_048352292.1">
    <property type="nucleotide sequence ID" value="NZ_CP049044.1"/>
</dbReference>
<feature type="domain" description="Sigma-54 factor interaction" evidence="3">
    <location>
        <begin position="178"/>
        <end position="408"/>
    </location>
</feature>